<keyword evidence="2" id="KW-0812">Transmembrane</keyword>
<feature type="domain" description="Fibronectin type-III" evidence="3">
    <location>
        <begin position="528"/>
        <end position="633"/>
    </location>
</feature>
<evidence type="ECO:0000256" key="1">
    <source>
        <dbReference type="SAM" id="MobiDB-lite"/>
    </source>
</evidence>
<proteinExistence type="predicted"/>
<dbReference type="PROSITE" id="PS50853">
    <property type="entry name" value="FN3"/>
    <property type="match status" value="1"/>
</dbReference>
<protein>
    <recommendedName>
        <fullName evidence="3">Fibronectin type-III domain-containing protein</fullName>
    </recommendedName>
</protein>
<dbReference type="AlphaFoldDB" id="A0A975BI96"/>
<evidence type="ECO:0000256" key="2">
    <source>
        <dbReference type="SAM" id="Phobius"/>
    </source>
</evidence>
<name>A0A975BI96_9BACT</name>
<evidence type="ECO:0000259" key="3">
    <source>
        <dbReference type="PROSITE" id="PS50853"/>
    </source>
</evidence>
<reference evidence="4" key="1">
    <citation type="journal article" date="2021" name="Microb. Physiol.">
        <title>Proteogenomic Insights into the Physiology of Marine, Sulfate-Reducing, Filamentous Desulfonema limicola and Desulfonema magnum.</title>
        <authorList>
            <person name="Schnaars V."/>
            <person name="Wohlbrand L."/>
            <person name="Scheve S."/>
            <person name="Hinrichs C."/>
            <person name="Reinhardt R."/>
            <person name="Rabus R."/>
        </authorList>
    </citation>
    <scope>NUCLEOTIDE SEQUENCE</scope>
    <source>
        <strain evidence="4">4be13</strain>
    </source>
</reference>
<accession>A0A975BI96</accession>
<dbReference type="Gene3D" id="2.130.10.10">
    <property type="entry name" value="YVTN repeat-like/Quinoprotein amine dehydrogenase"/>
    <property type="match status" value="1"/>
</dbReference>
<dbReference type="InterPro" id="IPR013783">
    <property type="entry name" value="Ig-like_fold"/>
</dbReference>
<dbReference type="Pfam" id="PF25788">
    <property type="entry name" value="Ig_Rha78A_N"/>
    <property type="match status" value="1"/>
</dbReference>
<dbReference type="RefSeq" id="WP_207681767.1">
    <property type="nucleotide sequence ID" value="NZ_CP061800.1"/>
</dbReference>
<evidence type="ECO:0000313" key="5">
    <source>
        <dbReference type="Proteomes" id="UP000663722"/>
    </source>
</evidence>
<dbReference type="EMBL" id="CP061800">
    <property type="protein sequence ID" value="QTA85892.1"/>
    <property type="molecule type" value="Genomic_DNA"/>
</dbReference>
<feature type="transmembrane region" description="Helical" evidence="2">
    <location>
        <begin position="659"/>
        <end position="676"/>
    </location>
</feature>
<feature type="region of interest" description="Disordered" evidence="1">
    <location>
        <begin position="419"/>
        <end position="456"/>
    </location>
</feature>
<dbReference type="Gene3D" id="2.60.40.10">
    <property type="entry name" value="Immunoglobulins"/>
    <property type="match status" value="2"/>
</dbReference>
<evidence type="ECO:0000313" key="4">
    <source>
        <dbReference type="EMBL" id="QTA85892.1"/>
    </source>
</evidence>
<dbReference type="SUPFAM" id="SSF63825">
    <property type="entry name" value="YWTD domain"/>
    <property type="match status" value="1"/>
</dbReference>
<dbReference type="InterPro" id="IPR003961">
    <property type="entry name" value="FN3_dom"/>
</dbReference>
<organism evidence="4 5">
    <name type="scientific">Desulfonema magnum</name>
    <dbReference type="NCBI Taxonomy" id="45655"/>
    <lineage>
        <taxon>Bacteria</taxon>
        <taxon>Pseudomonadati</taxon>
        <taxon>Thermodesulfobacteriota</taxon>
        <taxon>Desulfobacteria</taxon>
        <taxon>Desulfobacterales</taxon>
        <taxon>Desulfococcaceae</taxon>
        <taxon>Desulfonema</taxon>
    </lineage>
</organism>
<dbReference type="Proteomes" id="UP000663722">
    <property type="component" value="Chromosome"/>
</dbReference>
<sequence length="682" mass="74550">MKNWLLIFCGCKKPLRSIFALRKEFSIAVLSLLAILGLVFMNVQPAWSAVTQTAVVVTTASDYTSGAHAVVTVDPVGGPRAAQINLVPTKSDLSIAAYGNHFYRIGRYQMDHITKFDINAPDTAIWQFSVLSPDTESANPHDMIFVSEEKAYVLRYGTANAWIINPSATTEDEFKIGELDLSAYDDGDGVPEMHSGTIADGKLFITFQRQDRSGGYGNWILNDAWMAVIDTETDTEITTGFGNDTMHGIPLPAKNPQSIRYLEENNTIYVQCAGDLMDAVYSGGIVSINPATYETSLLIDDGDEDNHPYGNIAGMAVVSPTKGYFVGYAGWGDNSLYTFDPSTGNVEDLSIEYLNNKNLAGMETGAYIDKNGMLWVCNATDGELVIINTADDSVDEKISTELNPQKVVFITEHVNLPPNKPVLASPDESSEEVSLTPELRTGEFSDPDAGDTHTNTQWQISTAPDFSSIVLDVTDASNLTSLPVGGAVLEENTTYYWRTAFYDGQNAASEWSDSYAFETGSAPDENLAPNKPELSSPDKDSKEVSLTPELQTEAFSDPDEGDTHSSTQWQISTDPDFSSTVLDVTDDSNLTSLKVESSVLEKNTTYYWRVAFYDSQNLVSEWSEAYAFETGSDDDDDSSGGTCFISATTDGSHDFMQKAGVFSLLFFGSLMACFILRRYSGK</sequence>
<keyword evidence="2" id="KW-1133">Transmembrane helix</keyword>
<dbReference type="InterPro" id="IPR015943">
    <property type="entry name" value="WD40/YVTN_repeat-like_dom_sf"/>
</dbReference>
<feature type="region of interest" description="Disordered" evidence="1">
    <location>
        <begin position="517"/>
        <end position="572"/>
    </location>
</feature>
<gene>
    <name evidence="4" type="ORF">dnm_019090</name>
</gene>
<keyword evidence="5" id="KW-1185">Reference proteome</keyword>
<keyword evidence="2" id="KW-0472">Membrane</keyword>
<dbReference type="KEGG" id="dmm:dnm_019090"/>